<proteinExistence type="inferred from homology"/>
<dbReference type="SUPFAM" id="SSF52467">
    <property type="entry name" value="DHS-like NAD/FAD-binding domain"/>
    <property type="match status" value="1"/>
</dbReference>
<evidence type="ECO:0000256" key="6">
    <source>
        <dbReference type="ARBA" id="ARBA00025649"/>
    </source>
</evidence>
<evidence type="ECO:0000256" key="8">
    <source>
        <dbReference type="ARBA" id="ARBA00079299"/>
    </source>
</evidence>
<organism evidence="11 12">
    <name type="scientific">Zymobacter palmae</name>
    <dbReference type="NCBI Taxonomy" id="33074"/>
    <lineage>
        <taxon>Bacteria</taxon>
        <taxon>Pseudomonadati</taxon>
        <taxon>Pseudomonadota</taxon>
        <taxon>Gammaproteobacteria</taxon>
        <taxon>Oceanospirillales</taxon>
        <taxon>Halomonadaceae</taxon>
        <taxon>Zymobacter group</taxon>
        <taxon>Zymobacter</taxon>
    </lineage>
</organism>
<dbReference type="KEGG" id="zpl:ZBT109_1966"/>
<feature type="binding site" evidence="9">
    <location>
        <begin position="259"/>
        <end position="266"/>
    </location>
    <ligand>
        <name>FAD</name>
        <dbReference type="ChEBI" id="CHEBI:57692"/>
    </ligand>
</feature>
<evidence type="ECO:0000259" key="10">
    <source>
        <dbReference type="SMART" id="SM00893"/>
    </source>
</evidence>
<evidence type="ECO:0000256" key="9">
    <source>
        <dbReference type="PIRSR" id="PIRSR000089-1"/>
    </source>
</evidence>
<dbReference type="InterPro" id="IPR014731">
    <property type="entry name" value="ETF_asu_C"/>
</dbReference>
<evidence type="ECO:0000256" key="1">
    <source>
        <dbReference type="ARBA" id="ARBA00005817"/>
    </source>
</evidence>
<evidence type="ECO:0000256" key="5">
    <source>
        <dbReference type="ARBA" id="ARBA00022982"/>
    </source>
</evidence>
<dbReference type="Proteomes" id="UP000267342">
    <property type="component" value="Chromosome"/>
</dbReference>
<dbReference type="OrthoDB" id="9770286at2"/>
<keyword evidence="4 9" id="KW-0274">FAD</keyword>
<dbReference type="PROSITE" id="PS00696">
    <property type="entry name" value="ETF_ALPHA"/>
    <property type="match status" value="1"/>
</dbReference>
<dbReference type="SMART" id="SM00893">
    <property type="entry name" value="ETF"/>
    <property type="match status" value="1"/>
</dbReference>
<dbReference type="AlphaFoldDB" id="A0A348HGG0"/>
<dbReference type="InterPro" id="IPR001308">
    <property type="entry name" value="ETF_a/FixB"/>
</dbReference>
<dbReference type="InterPro" id="IPR029035">
    <property type="entry name" value="DHS-like_NAD/FAD-binding_dom"/>
</dbReference>
<dbReference type="PANTHER" id="PTHR43153">
    <property type="entry name" value="ELECTRON TRANSFER FLAVOPROTEIN ALPHA"/>
    <property type="match status" value="1"/>
</dbReference>
<dbReference type="FunFam" id="3.40.50.1220:FF:000001">
    <property type="entry name" value="Electron transfer flavoprotein, alpha subunit"/>
    <property type="match status" value="1"/>
</dbReference>
<dbReference type="InterPro" id="IPR014729">
    <property type="entry name" value="Rossmann-like_a/b/a_fold"/>
</dbReference>
<comment type="function">
    <text evidence="6">The electron transfer flavoprotein serves as a specific electron acceptor for other dehydrogenases. It transfers the electrons to the main respiratory chain via ETF-ubiquinone oxidoreductase (ETF dehydrogenase).</text>
</comment>
<dbReference type="RefSeq" id="WP_027704671.1">
    <property type="nucleotide sequence ID" value="NZ_AP018933.1"/>
</dbReference>
<evidence type="ECO:0000313" key="11">
    <source>
        <dbReference type="EMBL" id="BBG30712.1"/>
    </source>
</evidence>
<evidence type="ECO:0000313" key="12">
    <source>
        <dbReference type="Proteomes" id="UP000267342"/>
    </source>
</evidence>
<keyword evidence="2" id="KW-0813">Transport</keyword>
<evidence type="ECO:0000256" key="3">
    <source>
        <dbReference type="ARBA" id="ARBA00022630"/>
    </source>
</evidence>
<evidence type="ECO:0000256" key="7">
    <source>
        <dbReference type="ARBA" id="ARBA00068674"/>
    </source>
</evidence>
<keyword evidence="3" id="KW-0285">Flavoprotein</keyword>
<dbReference type="EMBL" id="AP018933">
    <property type="protein sequence ID" value="BBG30712.1"/>
    <property type="molecule type" value="Genomic_DNA"/>
</dbReference>
<protein>
    <recommendedName>
        <fullName evidence="7">Electron transfer flavoprotein subunit alpha</fullName>
    </recommendedName>
    <alternativeName>
        <fullName evidence="8">Electron transfer flavoprotein large subunit</fullName>
    </alternativeName>
</protein>
<dbReference type="Gene3D" id="3.40.50.620">
    <property type="entry name" value="HUPs"/>
    <property type="match status" value="1"/>
</dbReference>
<gene>
    <name evidence="11" type="ORF">ZBT109_1966</name>
</gene>
<dbReference type="InterPro" id="IPR014730">
    <property type="entry name" value="ETF_a/b_N"/>
</dbReference>
<feature type="binding site" evidence="9">
    <location>
        <position position="280"/>
    </location>
    <ligand>
        <name>FAD</name>
        <dbReference type="ChEBI" id="CHEBI:57692"/>
    </ligand>
</feature>
<evidence type="ECO:0000256" key="4">
    <source>
        <dbReference type="ARBA" id="ARBA00022827"/>
    </source>
</evidence>
<dbReference type="Gene3D" id="3.40.50.1220">
    <property type="entry name" value="TPP-binding domain"/>
    <property type="match status" value="1"/>
</dbReference>
<dbReference type="GO" id="GO:0009055">
    <property type="term" value="F:electron transfer activity"/>
    <property type="evidence" value="ECO:0007669"/>
    <property type="project" value="InterPro"/>
</dbReference>
<dbReference type="InterPro" id="IPR033947">
    <property type="entry name" value="ETF_alpha_N"/>
</dbReference>
<comment type="cofactor">
    <cofactor evidence="9">
        <name>FAD</name>
        <dbReference type="ChEBI" id="CHEBI:57692"/>
    </cofactor>
    <text evidence="9">Binds 1 FAD per dimer.</text>
</comment>
<dbReference type="Pfam" id="PF00766">
    <property type="entry name" value="ETF_alpha"/>
    <property type="match status" value="1"/>
</dbReference>
<dbReference type="InterPro" id="IPR018206">
    <property type="entry name" value="ETF_asu_C_CS"/>
</dbReference>
<dbReference type="STRING" id="1123510.GCA_000620025_01128"/>
<dbReference type="CDD" id="cd01715">
    <property type="entry name" value="ETF_alpha"/>
    <property type="match status" value="1"/>
</dbReference>
<feature type="binding site" evidence="9">
    <location>
        <begin position="228"/>
        <end position="229"/>
    </location>
    <ligand>
        <name>FAD</name>
        <dbReference type="ChEBI" id="CHEBI:57692"/>
    </ligand>
</feature>
<dbReference type="Pfam" id="PF01012">
    <property type="entry name" value="ETF"/>
    <property type="match status" value="1"/>
</dbReference>
<keyword evidence="12" id="KW-1185">Reference proteome</keyword>
<accession>A0A348HGG0</accession>
<dbReference type="GO" id="GO:0033539">
    <property type="term" value="P:fatty acid beta-oxidation using acyl-CoA dehydrogenase"/>
    <property type="evidence" value="ECO:0007669"/>
    <property type="project" value="TreeGrafter"/>
</dbReference>
<dbReference type="SUPFAM" id="SSF52402">
    <property type="entry name" value="Adenine nucleotide alpha hydrolases-like"/>
    <property type="match status" value="1"/>
</dbReference>
<dbReference type="PANTHER" id="PTHR43153:SF1">
    <property type="entry name" value="ELECTRON TRANSFER FLAVOPROTEIN SUBUNIT ALPHA, MITOCHONDRIAL"/>
    <property type="match status" value="1"/>
</dbReference>
<evidence type="ECO:0000256" key="2">
    <source>
        <dbReference type="ARBA" id="ARBA00022448"/>
    </source>
</evidence>
<keyword evidence="5" id="KW-0249">Electron transport</keyword>
<reference evidence="11 12" key="1">
    <citation type="submission" date="2018-09" db="EMBL/GenBank/DDBJ databases">
        <title>Zymobacter palmae IAM14233 (=T109) whole genome analysis.</title>
        <authorList>
            <person name="Yanase H."/>
        </authorList>
    </citation>
    <scope>NUCLEOTIDE SEQUENCE [LARGE SCALE GENOMIC DNA]</scope>
    <source>
        <strain evidence="11 12">IAM14233</strain>
    </source>
</reference>
<name>A0A348HGG0_9GAMM</name>
<feature type="domain" description="Electron transfer flavoprotein alpha/beta-subunit N-terminal" evidence="10">
    <location>
        <begin position="3"/>
        <end position="183"/>
    </location>
</feature>
<dbReference type="PIRSF" id="PIRSF000089">
    <property type="entry name" value="Electra_flavoP_a"/>
    <property type="match status" value="1"/>
</dbReference>
<comment type="similarity">
    <text evidence="1">Belongs to the ETF alpha-subunit/FixB family.</text>
</comment>
<sequence length="310" mass="32632">MSVLVLGEHREGVLSSAMPHVVAAARQLSDDVDVLIVGFDVNLALGEAAKLDGVRHVLAADSVHLVHPLAEDVTQVILPLMDGYSHLLVANSAIGRSVLPRVAALLDVSPISDVIAIKDDATFVRPAYAGSVLETVRSRDDKKLLTVRPTAFEPVEILPRMNARFEVAATAAPSSQVQFVSEDIDENDGPTLSNARIVISGGRGVGSADNFLLLAALADKLDAAIGASRAAVDAGFVPNDLQVGQTGKIVAPELYIAVGISGAIQHQAGMQDSKVIVAINQDPEAPIFRIADYGLVGNLLEVLPELERKL</sequence>
<feature type="binding site" evidence="9">
    <location>
        <begin position="242"/>
        <end position="246"/>
    </location>
    <ligand>
        <name>FAD</name>
        <dbReference type="ChEBI" id="CHEBI:57692"/>
    </ligand>
</feature>
<dbReference type="GO" id="GO:0050660">
    <property type="term" value="F:flavin adenine dinucleotide binding"/>
    <property type="evidence" value="ECO:0007669"/>
    <property type="project" value="InterPro"/>
</dbReference>
<feature type="binding site" evidence="9">
    <location>
        <position position="203"/>
    </location>
    <ligand>
        <name>FAD</name>
        <dbReference type="ChEBI" id="CHEBI:57692"/>
    </ligand>
</feature>